<sequence length="596" mass="67205">MKLPNLHLLLSRSLVCAVFAFTIAFTITFTVALTACSNVQPADSGASELTMAMDDYWQHSLEQDTFVAGSSHPYITKAKLPDLSPDALAAHQAFYQALLQRAKAIANQGLSAEESTSKALLIYELNNRLDKYRFGEHLTPFTSEGGFWLNIGRLPSRLDTTIDADLAIYLKALKQSPLYIQQQIYWLEQGLAQGITHPQTAIGHTLQTISSVSQPEHYLQPLAHLDKRSEHYLAAKATINEELIPALKALHRFMAERYLPNARTSIGLNQLPNGQAWYQNRVTHFVTKPITPQEVHALGLSEMERIQQAMQVILAELKFAGSLAEFLDFLRSDPQFYATSEAQLLKEAAYYAKRADGILPSLFNTLPRRPYSVEPVPAAIAPNYTTGRYYSPPGKHSAGQYWVNTYNLPKRPLYELPALTLHEAVPGHHLQISLSQEKTDLPTFRREGYISAFGEGWALYCEYLGEEVGFYQTPYERFGRLIYESWRAARLVVDTGFHWYGWSREQAMDYMAANTGLSLHNVQTEVDRYIIWPGQALSYKMGELTIRQLREKAQQALAGDFDIKDFHDALLAKGAITLDEMAKVVEGYITQVNTNE</sequence>
<dbReference type="Proteomes" id="UP001409585">
    <property type="component" value="Unassembled WGS sequence"/>
</dbReference>
<reference evidence="2" key="1">
    <citation type="journal article" date="2019" name="Int. J. Syst. Evol. Microbiol.">
        <title>The Global Catalogue of Microorganisms (GCM) 10K type strain sequencing project: providing services to taxonomists for standard genome sequencing and annotation.</title>
        <authorList>
            <consortium name="The Broad Institute Genomics Platform"/>
            <consortium name="The Broad Institute Genome Sequencing Center for Infectious Disease"/>
            <person name="Wu L."/>
            <person name="Ma J."/>
        </authorList>
    </citation>
    <scope>NUCLEOTIDE SEQUENCE [LARGE SCALE GENOMIC DNA]</scope>
    <source>
        <strain evidence="2">JCM 19134</strain>
    </source>
</reference>
<protein>
    <submittedName>
        <fullName evidence="1">DUF885 domain-containing protein</fullName>
    </submittedName>
</protein>
<comment type="caution">
    <text evidence="1">The sequence shown here is derived from an EMBL/GenBank/DDBJ whole genome shotgun (WGS) entry which is preliminary data.</text>
</comment>
<name>A0AAV3U3V9_9ALTE</name>
<dbReference type="InterPro" id="IPR010281">
    <property type="entry name" value="DUF885"/>
</dbReference>
<evidence type="ECO:0000313" key="2">
    <source>
        <dbReference type="Proteomes" id="UP001409585"/>
    </source>
</evidence>
<dbReference type="PANTHER" id="PTHR33361">
    <property type="entry name" value="GLR0591 PROTEIN"/>
    <property type="match status" value="1"/>
</dbReference>
<dbReference type="Pfam" id="PF05960">
    <property type="entry name" value="DUF885"/>
    <property type="match status" value="1"/>
</dbReference>
<dbReference type="PANTHER" id="PTHR33361:SF2">
    <property type="entry name" value="DUF885 DOMAIN-CONTAINING PROTEIN"/>
    <property type="match status" value="1"/>
</dbReference>
<dbReference type="RefSeq" id="WP_345423032.1">
    <property type="nucleotide sequence ID" value="NZ_AP031496.1"/>
</dbReference>
<evidence type="ECO:0000313" key="1">
    <source>
        <dbReference type="EMBL" id="GAA4946198.1"/>
    </source>
</evidence>
<gene>
    <name evidence="1" type="ORF">GCM10025791_26900</name>
</gene>
<dbReference type="AlphaFoldDB" id="A0AAV3U3V9"/>
<keyword evidence="2" id="KW-1185">Reference proteome</keyword>
<dbReference type="EMBL" id="BAABLX010000024">
    <property type="protein sequence ID" value="GAA4946198.1"/>
    <property type="molecule type" value="Genomic_DNA"/>
</dbReference>
<accession>A0AAV3U3V9</accession>
<organism evidence="1 2">
    <name type="scientific">Halioxenophilus aromaticivorans</name>
    <dbReference type="NCBI Taxonomy" id="1306992"/>
    <lineage>
        <taxon>Bacteria</taxon>
        <taxon>Pseudomonadati</taxon>
        <taxon>Pseudomonadota</taxon>
        <taxon>Gammaproteobacteria</taxon>
        <taxon>Alteromonadales</taxon>
        <taxon>Alteromonadaceae</taxon>
        <taxon>Halioxenophilus</taxon>
    </lineage>
</organism>
<proteinExistence type="predicted"/>